<dbReference type="SUPFAM" id="SSF47954">
    <property type="entry name" value="Cyclin-like"/>
    <property type="match status" value="1"/>
</dbReference>
<evidence type="ECO:0000259" key="2">
    <source>
        <dbReference type="Pfam" id="PF00134"/>
    </source>
</evidence>
<proteinExistence type="predicted"/>
<dbReference type="Pfam" id="PF00134">
    <property type="entry name" value="Cyclin_N"/>
    <property type="match status" value="1"/>
</dbReference>
<feature type="region of interest" description="Disordered" evidence="1">
    <location>
        <begin position="1"/>
        <end position="55"/>
    </location>
</feature>
<accession>A0A1X2H9W4</accession>
<feature type="domain" description="Cyclin N-terminal" evidence="2">
    <location>
        <begin position="79"/>
        <end position="207"/>
    </location>
</feature>
<dbReference type="Gene3D" id="1.10.472.10">
    <property type="entry name" value="Cyclin-like"/>
    <property type="match status" value="1"/>
</dbReference>
<name>A0A1X2H9W4_SYNRA</name>
<dbReference type="GO" id="GO:0000307">
    <property type="term" value="C:cyclin-dependent protein kinase holoenzyme complex"/>
    <property type="evidence" value="ECO:0007669"/>
    <property type="project" value="TreeGrafter"/>
</dbReference>
<dbReference type="GO" id="GO:0019901">
    <property type="term" value="F:protein kinase binding"/>
    <property type="evidence" value="ECO:0007669"/>
    <property type="project" value="InterPro"/>
</dbReference>
<dbReference type="InterPro" id="IPR006671">
    <property type="entry name" value="Cyclin_N"/>
</dbReference>
<dbReference type="AlphaFoldDB" id="A0A1X2H9W4"/>
<dbReference type="GO" id="GO:0005634">
    <property type="term" value="C:nucleus"/>
    <property type="evidence" value="ECO:0007669"/>
    <property type="project" value="TreeGrafter"/>
</dbReference>
<sequence length="230" mass="25759">MISMATTTTTPPTSATTPKDIKRKSKSLALPEHQQSKSLPRAQSYSSSSSSSSSLCYRPLPDILTDYFALTLCDLLPTKQQPLGEQRKAPELVYFIQRVTTQARISCHIAVVALIYIERCKEALPKNAIGDADTAHRIFVAALLVASKFLHGTTWASSQYVHNPEEDEESKSTRGPWLNNSRMACICSIYSLQQINQLECSFLNLIKHRCWVDSATVQAYLLEHRQDLLL</sequence>
<organism evidence="3 4">
    <name type="scientific">Syncephalastrum racemosum</name>
    <name type="common">Filamentous fungus</name>
    <dbReference type="NCBI Taxonomy" id="13706"/>
    <lineage>
        <taxon>Eukaryota</taxon>
        <taxon>Fungi</taxon>
        <taxon>Fungi incertae sedis</taxon>
        <taxon>Mucoromycota</taxon>
        <taxon>Mucoromycotina</taxon>
        <taxon>Mucoromycetes</taxon>
        <taxon>Mucorales</taxon>
        <taxon>Syncephalastraceae</taxon>
        <taxon>Syncephalastrum</taxon>
    </lineage>
</organism>
<evidence type="ECO:0000256" key="1">
    <source>
        <dbReference type="SAM" id="MobiDB-lite"/>
    </source>
</evidence>
<dbReference type="PANTHER" id="PTHR15615">
    <property type="match status" value="1"/>
</dbReference>
<evidence type="ECO:0000313" key="3">
    <source>
        <dbReference type="EMBL" id="ORY95435.1"/>
    </source>
</evidence>
<keyword evidence="4" id="KW-1185">Reference proteome</keyword>
<protein>
    <recommendedName>
        <fullName evidence="2">Cyclin N-terminal domain-containing protein</fullName>
    </recommendedName>
</protein>
<gene>
    <name evidence="3" type="ORF">BCR43DRAFT_493000</name>
</gene>
<comment type="caution">
    <text evidence="3">The sequence shown here is derived from an EMBL/GenBank/DDBJ whole genome shotgun (WGS) entry which is preliminary data.</text>
</comment>
<dbReference type="OrthoDB" id="10250320at2759"/>
<dbReference type="InterPro" id="IPR036915">
    <property type="entry name" value="Cyclin-like_sf"/>
</dbReference>
<feature type="compositionally biased region" description="Low complexity" evidence="1">
    <location>
        <begin position="44"/>
        <end position="54"/>
    </location>
</feature>
<feature type="compositionally biased region" description="Low complexity" evidence="1">
    <location>
        <begin position="1"/>
        <end position="18"/>
    </location>
</feature>
<dbReference type="InterPro" id="IPR013922">
    <property type="entry name" value="Cyclin_PHO80-like"/>
</dbReference>
<dbReference type="PANTHER" id="PTHR15615:SF108">
    <property type="entry name" value="PROTEIN CNPPD1"/>
    <property type="match status" value="1"/>
</dbReference>
<dbReference type="OMA" id="ARISCHI"/>
<dbReference type="EMBL" id="MCGN01000006">
    <property type="protein sequence ID" value="ORY95435.1"/>
    <property type="molecule type" value="Genomic_DNA"/>
</dbReference>
<dbReference type="GO" id="GO:0016538">
    <property type="term" value="F:cyclin-dependent protein serine/threonine kinase regulator activity"/>
    <property type="evidence" value="ECO:0007669"/>
    <property type="project" value="TreeGrafter"/>
</dbReference>
<dbReference type="Proteomes" id="UP000242180">
    <property type="component" value="Unassembled WGS sequence"/>
</dbReference>
<dbReference type="CDD" id="cd20557">
    <property type="entry name" value="CYCLIN_ScPCL1-like"/>
    <property type="match status" value="1"/>
</dbReference>
<evidence type="ECO:0000313" key="4">
    <source>
        <dbReference type="Proteomes" id="UP000242180"/>
    </source>
</evidence>
<dbReference type="InParanoid" id="A0A1X2H9W4"/>
<reference evidence="3 4" key="1">
    <citation type="submission" date="2016-07" db="EMBL/GenBank/DDBJ databases">
        <title>Pervasive Adenine N6-methylation of Active Genes in Fungi.</title>
        <authorList>
            <consortium name="DOE Joint Genome Institute"/>
            <person name="Mondo S.J."/>
            <person name="Dannebaum R.O."/>
            <person name="Kuo R.C."/>
            <person name="Labutti K."/>
            <person name="Haridas S."/>
            <person name="Kuo A."/>
            <person name="Salamov A."/>
            <person name="Ahrendt S.R."/>
            <person name="Lipzen A."/>
            <person name="Sullivan W."/>
            <person name="Andreopoulos W.B."/>
            <person name="Clum A."/>
            <person name="Lindquist E."/>
            <person name="Daum C."/>
            <person name="Ramamoorthy G.K."/>
            <person name="Gryganskyi A."/>
            <person name="Culley D."/>
            <person name="Magnuson J.K."/>
            <person name="James T.Y."/>
            <person name="O'Malley M.A."/>
            <person name="Stajich J.E."/>
            <person name="Spatafora J.W."/>
            <person name="Visel A."/>
            <person name="Grigoriev I.V."/>
        </authorList>
    </citation>
    <scope>NUCLEOTIDE SEQUENCE [LARGE SCALE GENOMIC DNA]</scope>
    <source>
        <strain evidence="3 4">NRRL 2496</strain>
    </source>
</reference>
<dbReference type="STRING" id="13706.A0A1X2H9W4"/>